<dbReference type="WBParaSite" id="MhA1_Contig104.frz3.gene13">
    <property type="protein sequence ID" value="MhA1_Contig104.frz3.gene13"/>
    <property type="gene ID" value="MhA1_Contig104.frz3.gene13"/>
</dbReference>
<keyword evidence="4 11" id="KW-0863">Zinc-finger</keyword>
<dbReference type="Gene3D" id="1.20.1070.10">
    <property type="entry name" value="Rhodopsin 7-helix transmembrane proteins"/>
    <property type="match status" value="1"/>
</dbReference>
<feature type="domain" description="G-protein coupled receptors family 1 profile" evidence="14">
    <location>
        <begin position="65"/>
        <end position="270"/>
    </location>
</feature>
<name>A0A1I8AXP4_MELHA</name>
<dbReference type="SUPFAM" id="SSF90229">
    <property type="entry name" value="CCCH zinc finger"/>
    <property type="match status" value="1"/>
</dbReference>
<feature type="transmembrane region" description="Helical" evidence="12">
    <location>
        <begin position="49"/>
        <end position="74"/>
    </location>
</feature>
<evidence type="ECO:0000313" key="16">
    <source>
        <dbReference type="WBParaSite" id="MhA1_Contig104.frz3.gene13"/>
    </source>
</evidence>
<evidence type="ECO:0000256" key="12">
    <source>
        <dbReference type="SAM" id="Phobius"/>
    </source>
</evidence>
<dbReference type="InterPro" id="IPR000571">
    <property type="entry name" value="Znf_CCCH"/>
</dbReference>
<feature type="transmembrane region" description="Helical" evidence="12">
    <location>
        <begin position="126"/>
        <end position="147"/>
    </location>
</feature>
<evidence type="ECO:0000256" key="1">
    <source>
        <dbReference type="ARBA" id="ARBA00004141"/>
    </source>
</evidence>
<evidence type="ECO:0000256" key="11">
    <source>
        <dbReference type="PROSITE-ProRule" id="PRU00723"/>
    </source>
</evidence>
<sequence length="507" mass="57311">MNITTEETSTLINSFPSTFSTQNFTLNKLTKTTLINFQQKRDVSFHFSLIFGSLIGGVTIVGLTANILVVIAILSDRKMRKSPMNLLLLNLAIADLLYLLAFTPFWLSMSVYGDGGWHFSDMFCPIARFFGNIFLVISILTYLAICIERYVAIVHPIAMHTSVWCTRSRVLVIAFGIWVFAMAYQFPYLVVFQVFNIPEKHLRVCRNPLASKSKIWKIYKWSEFLLTYALPIIISVLLYSRICRVLWSKSSKNGNNGKGQNENEIKSELKQNINKRPSGKTIKKVLETRFREAISDVQNKRKVVPKEENFNNSSEKRKTMNVVSSANLSARRSVVKMLMGTFAIDINLEKVASSCSVRQHANGYLSKMKKYSSSVVSDIFFTVLCKTTSCSSCPQKQSASSSRAVKQTDESINEVEGRLWSFDGTINTTNILGSKETTTGPKNPELYKTQWCRNILSKGICNFGDECWFAHDSSELRSAPQLNKTTNAVPLFNLASSALYNRRVGRF</sequence>
<evidence type="ECO:0000256" key="2">
    <source>
        <dbReference type="ARBA" id="ARBA00022692"/>
    </source>
</evidence>
<evidence type="ECO:0000259" key="14">
    <source>
        <dbReference type="PROSITE" id="PS50262"/>
    </source>
</evidence>
<keyword evidence="7" id="KW-0297">G-protein coupled receptor</keyword>
<keyword evidence="9" id="KW-0675">Receptor</keyword>
<dbReference type="GO" id="GO:0008270">
    <property type="term" value="F:zinc ion binding"/>
    <property type="evidence" value="ECO:0007669"/>
    <property type="project" value="UniProtKB-KW"/>
</dbReference>
<evidence type="ECO:0000256" key="8">
    <source>
        <dbReference type="ARBA" id="ARBA00023136"/>
    </source>
</evidence>
<evidence type="ECO:0000256" key="4">
    <source>
        <dbReference type="ARBA" id="ARBA00022771"/>
    </source>
</evidence>
<evidence type="ECO:0000256" key="7">
    <source>
        <dbReference type="ARBA" id="ARBA00023040"/>
    </source>
</evidence>
<dbReference type="GO" id="GO:0005886">
    <property type="term" value="C:plasma membrane"/>
    <property type="evidence" value="ECO:0007669"/>
    <property type="project" value="TreeGrafter"/>
</dbReference>
<comment type="subcellular location">
    <subcellularLocation>
        <location evidence="1">Membrane</location>
        <topology evidence="1">Multi-pass membrane protein</topology>
    </subcellularLocation>
</comment>
<dbReference type="PROSITE" id="PS50103">
    <property type="entry name" value="ZF_C3H1"/>
    <property type="match status" value="1"/>
</dbReference>
<feature type="transmembrane region" description="Helical" evidence="12">
    <location>
        <begin position="168"/>
        <end position="186"/>
    </location>
</feature>
<keyword evidence="10" id="KW-0807">Transducer</keyword>
<evidence type="ECO:0000256" key="10">
    <source>
        <dbReference type="ARBA" id="ARBA00023224"/>
    </source>
</evidence>
<feature type="zinc finger region" description="C3H1-type" evidence="11">
    <location>
        <begin position="446"/>
        <end position="474"/>
    </location>
</feature>
<dbReference type="AlphaFoldDB" id="A0A1I8AXP4"/>
<evidence type="ECO:0000313" key="15">
    <source>
        <dbReference type="Proteomes" id="UP000095281"/>
    </source>
</evidence>
<keyword evidence="3 11" id="KW-0479">Metal-binding</keyword>
<feature type="transmembrane region" description="Helical" evidence="12">
    <location>
        <begin position="86"/>
        <end position="106"/>
    </location>
</feature>
<keyword evidence="8 12" id="KW-0472">Membrane</keyword>
<reference evidence="16" key="1">
    <citation type="submission" date="2016-11" db="UniProtKB">
        <authorList>
            <consortium name="WormBaseParasite"/>
        </authorList>
    </citation>
    <scope>IDENTIFICATION</scope>
</reference>
<dbReference type="OMA" id="VECETIN"/>
<dbReference type="Gene3D" id="4.10.1000.10">
    <property type="entry name" value="Zinc finger, CCCH-type"/>
    <property type="match status" value="1"/>
</dbReference>
<dbReference type="Proteomes" id="UP000095281">
    <property type="component" value="Unplaced"/>
</dbReference>
<evidence type="ECO:0000256" key="5">
    <source>
        <dbReference type="ARBA" id="ARBA00022833"/>
    </source>
</evidence>
<keyword evidence="5 11" id="KW-0862">Zinc</keyword>
<dbReference type="GO" id="GO:0004930">
    <property type="term" value="F:G protein-coupled receptor activity"/>
    <property type="evidence" value="ECO:0007669"/>
    <property type="project" value="UniProtKB-KW"/>
</dbReference>
<dbReference type="InterPro" id="IPR000276">
    <property type="entry name" value="GPCR_Rhodpsn"/>
</dbReference>
<dbReference type="InterPro" id="IPR036855">
    <property type="entry name" value="Znf_CCCH_sf"/>
</dbReference>
<dbReference type="PROSITE" id="PS50262">
    <property type="entry name" value="G_PROTEIN_RECEP_F1_2"/>
    <property type="match status" value="1"/>
</dbReference>
<dbReference type="SMART" id="SM00356">
    <property type="entry name" value="ZnF_C3H1"/>
    <property type="match status" value="1"/>
</dbReference>
<dbReference type="Pfam" id="PF00001">
    <property type="entry name" value="7tm_1"/>
    <property type="match status" value="1"/>
</dbReference>
<dbReference type="PANTHER" id="PTHR24243:SF224">
    <property type="entry name" value="G-PROTEIN COUPLED RECEPTOR 19-RELATED"/>
    <property type="match status" value="1"/>
</dbReference>
<keyword evidence="2 12" id="KW-0812">Transmembrane</keyword>
<evidence type="ECO:0000259" key="13">
    <source>
        <dbReference type="PROSITE" id="PS50103"/>
    </source>
</evidence>
<keyword evidence="15" id="KW-1185">Reference proteome</keyword>
<dbReference type="CDD" id="cd00637">
    <property type="entry name" value="7tm_classA_rhodopsin-like"/>
    <property type="match status" value="1"/>
</dbReference>
<feature type="domain" description="C3H1-type" evidence="13">
    <location>
        <begin position="446"/>
        <end position="474"/>
    </location>
</feature>
<feature type="transmembrane region" description="Helical" evidence="12">
    <location>
        <begin position="224"/>
        <end position="242"/>
    </location>
</feature>
<keyword evidence="6 12" id="KW-1133">Transmembrane helix</keyword>
<accession>A0A1I8AXP4</accession>
<evidence type="ECO:0000256" key="9">
    <source>
        <dbReference type="ARBA" id="ARBA00023170"/>
    </source>
</evidence>
<proteinExistence type="predicted"/>
<evidence type="ECO:0000256" key="3">
    <source>
        <dbReference type="ARBA" id="ARBA00022723"/>
    </source>
</evidence>
<organism evidence="15 16">
    <name type="scientific">Meloidogyne hapla</name>
    <name type="common">Root-knot nematode worm</name>
    <dbReference type="NCBI Taxonomy" id="6305"/>
    <lineage>
        <taxon>Eukaryota</taxon>
        <taxon>Metazoa</taxon>
        <taxon>Ecdysozoa</taxon>
        <taxon>Nematoda</taxon>
        <taxon>Chromadorea</taxon>
        <taxon>Rhabditida</taxon>
        <taxon>Tylenchina</taxon>
        <taxon>Tylenchomorpha</taxon>
        <taxon>Tylenchoidea</taxon>
        <taxon>Meloidogynidae</taxon>
        <taxon>Meloidogyninae</taxon>
        <taxon>Meloidogyne</taxon>
    </lineage>
</organism>
<evidence type="ECO:0000256" key="6">
    <source>
        <dbReference type="ARBA" id="ARBA00022989"/>
    </source>
</evidence>
<dbReference type="InterPro" id="IPR017452">
    <property type="entry name" value="GPCR_Rhodpsn_7TM"/>
</dbReference>
<dbReference type="PANTHER" id="PTHR24243">
    <property type="entry name" value="G-PROTEIN COUPLED RECEPTOR"/>
    <property type="match status" value="1"/>
</dbReference>
<dbReference type="PRINTS" id="PR00237">
    <property type="entry name" value="GPCRRHODOPSN"/>
</dbReference>
<protein>
    <submittedName>
        <fullName evidence="16">C3H1-type domain-containing protein</fullName>
    </submittedName>
</protein>
<dbReference type="SUPFAM" id="SSF81321">
    <property type="entry name" value="Family A G protein-coupled receptor-like"/>
    <property type="match status" value="1"/>
</dbReference>